<protein>
    <submittedName>
        <fullName evidence="2">Uncharacterized protein</fullName>
    </submittedName>
</protein>
<evidence type="ECO:0000313" key="3">
    <source>
        <dbReference type="Proteomes" id="UP001158045"/>
    </source>
</evidence>
<dbReference type="Proteomes" id="UP001158045">
    <property type="component" value="Unassembled WGS sequence"/>
</dbReference>
<comment type="caution">
    <text evidence="2">The sequence shown here is derived from an EMBL/GenBank/DDBJ whole genome shotgun (WGS) entry which is preliminary data.</text>
</comment>
<sequence length="64" mass="7801">MNYVERLALEIESRKTQLRTLRAKNATFACSEVEREIEMLKSELKRYREYETHKTHHIYAKNEN</sequence>
<keyword evidence="3" id="KW-1185">Reference proteome</keyword>
<name>A0ABT6NDU4_9FIRM</name>
<dbReference type="EMBL" id="JARYZI010000006">
    <property type="protein sequence ID" value="MDH8678572.1"/>
    <property type="molecule type" value="Genomic_DNA"/>
</dbReference>
<accession>A0ABT6NDU4</accession>
<evidence type="ECO:0000256" key="1">
    <source>
        <dbReference type="SAM" id="Coils"/>
    </source>
</evidence>
<organism evidence="2 3">
    <name type="scientific">Fusibacter bizertensis</name>
    <dbReference type="NCBI Taxonomy" id="1488331"/>
    <lineage>
        <taxon>Bacteria</taxon>
        <taxon>Bacillati</taxon>
        <taxon>Bacillota</taxon>
        <taxon>Clostridia</taxon>
        <taxon>Eubacteriales</taxon>
        <taxon>Eubacteriales Family XII. Incertae Sedis</taxon>
        <taxon>Fusibacter</taxon>
    </lineage>
</organism>
<keyword evidence="1" id="KW-0175">Coiled coil</keyword>
<dbReference type="RefSeq" id="WP_281094423.1">
    <property type="nucleotide sequence ID" value="NZ_JARYZI010000006.1"/>
</dbReference>
<gene>
    <name evidence="2" type="ORF">QE109_10465</name>
</gene>
<feature type="coiled-coil region" evidence="1">
    <location>
        <begin position="4"/>
        <end position="50"/>
    </location>
</feature>
<proteinExistence type="predicted"/>
<evidence type="ECO:0000313" key="2">
    <source>
        <dbReference type="EMBL" id="MDH8678572.1"/>
    </source>
</evidence>
<reference evidence="2 3" key="1">
    <citation type="submission" date="2023-04" db="EMBL/GenBank/DDBJ databases">
        <title>Fusibacter bizertensis strain WBS, isolated from littoral bottom sediments of the Arctic seas - biochemical and genomic analysis.</title>
        <authorList>
            <person name="Brioukhanov A.L."/>
        </authorList>
    </citation>
    <scope>NUCLEOTIDE SEQUENCE [LARGE SCALE GENOMIC DNA]</scope>
    <source>
        <strain evidence="2 3">WBS</strain>
    </source>
</reference>